<dbReference type="SUPFAM" id="SSF51905">
    <property type="entry name" value="FAD/NAD(P)-binding domain"/>
    <property type="match status" value="2"/>
</dbReference>
<evidence type="ECO:0000256" key="3">
    <source>
        <dbReference type="ARBA" id="ARBA00022630"/>
    </source>
</evidence>
<dbReference type="InterPro" id="IPR023753">
    <property type="entry name" value="FAD/NAD-binding_dom"/>
</dbReference>
<feature type="domain" description="FAD/NAD(P)-binding" evidence="9">
    <location>
        <begin position="7"/>
        <end position="311"/>
    </location>
</feature>
<dbReference type="EC" id="1.6.5.12" evidence="8"/>
<dbReference type="PANTHER" id="PTHR42913:SF4">
    <property type="entry name" value="ALTERNATIVE NAD(P)H-UBIQUINONE OXIDOREDUCTASE C1, CHLOROPLASTIC_MITOCHONDRIAL"/>
    <property type="match status" value="1"/>
</dbReference>
<evidence type="ECO:0000256" key="6">
    <source>
        <dbReference type="ARBA" id="ARBA00023002"/>
    </source>
</evidence>
<dbReference type="Pfam" id="PF07992">
    <property type="entry name" value="Pyr_redox_2"/>
    <property type="match status" value="1"/>
</dbReference>
<gene>
    <name evidence="10" type="ORF">C7B82_05290</name>
</gene>
<evidence type="ECO:0000256" key="7">
    <source>
        <dbReference type="ARBA" id="ARBA00052971"/>
    </source>
</evidence>
<sequence>MTQQPARICILGGGFGGLYTALRLSQLPWTKHEKPEVTLVDRSDRFLFSPLLYELMTGELQTWEIAPPFEELLAGTGVRFHQGTVTDVDLVTKHVQLQDGHRLSFDRLVLSLGGETPLDRVPGTAEYALPFRSITDAYRLEERLRTLEESDAEKIRVAIVGAGYAGVELACKLADRLGERGRVRLVEQADQILRTSPDFNRAAATKALEARGVWLDLETGVEAIAAETIALAYKGNVDTIPVDLVLWTVGTRVAEVINNLPLKKNARGQIVVTPTLQTVDNPDVFSLGDLVDSKDADGQQVPATAQAAFQQSEYVGWNLWASLTDRPLLPFRYQHLGEMMALGTDNATLTGLGFKLDGPFAYVARRLAYLYRMPTLEHQVRVGLNWIAQPLRDAIGSIDS</sequence>
<dbReference type="PRINTS" id="PR00411">
    <property type="entry name" value="PNDRDTASEI"/>
</dbReference>
<protein>
    <recommendedName>
        <fullName evidence="8">demethylphylloquinone reductase</fullName>
        <ecNumber evidence="8">1.6.5.12</ecNumber>
    </recommendedName>
</protein>
<evidence type="ECO:0000256" key="8">
    <source>
        <dbReference type="ARBA" id="ARBA00066844"/>
    </source>
</evidence>
<dbReference type="GO" id="GO:0019646">
    <property type="term" value="P:aerobic electron transport chain"/>
    <property type="evidence" value="ECO:0007669"/>
    <property type="project" value="TreeGrafter"/>
</dbReference>
<reference evidence="11" key="1">
    <citation type="submission" date="2018-02" db="EMBL/GenBank/DDBJ databases">
        <authorList>
            <person name="Moore K."/>
            <person name="Momper L."/>
        </authorList>
    </citation>
    <scope>NUCLEOTIDE SEQUENCE [LARGE SCALE GENOMIC DNA]</scope>
    <source>
        <strain evidence="11">ULC18</strain>
    </source>
</reference>
<comment type="cofactor">
    <cofactor evidence="1">
        <name>FAD</name>
        <dbReference type="ChEBI" id="CHEBI:57692"/>
    </cofactor>
</comment>
<evidence type="ECO:0000256" key="2">
    <source>
        <dbReference type="ARBA" id="ARBA00005272"/>
    </source>
</evidence>
<accession>A0A2T1EIY6</accession>
<dbReference type="PRINTS" id="PR00368">
    <property type="entry name" value="FADPNR"/>
</dbReference>
<dbReference type="Proteomes" id="UP000239576">
    <property type="component" value="Unassembled WGS sequence"/>
</dbReference>
<comment type="catalytic activity">
    <reaction evidence="7">
        <text>demethylphylloquinone + NADPH + H(+) = demethylphylloquinol + NADP(+)</text>
        <dbReference type="Rhea" id="RHEA:47744"/>
        <dbReference type="ChEBI" id="CHEBI:15378"/>
        <dbReference type="ChEBI" id="CHEBI:31087"/>
        <dbReference type="ChEBI" id="CHEBI:57783"/>
        <dbReference type="ChEBI" id="CHEBI:58349"/>
        <dbReference type="ChEBI" id="CHEBI:87844"/>
        <dbReference type="EC" id="1.6.5.12"/>
    </reaction>
</comment>
<dbReference type="FunFam" id="3.50.50.100:FF:000010">
    <property type="entry name" value="Alternative NAD(P)H-ubiquinone oxidoreductase C1, chloroplastic/mitochondrial"/>
    <property type="match status" value="1"/>
</dbReference>
<dbReference type="EMBL" id="PVWK01000026">
    <property type="protein sequence ID" value="PSB32663.1"/>
    <property type="molecule type" value="Genomic_DNA"/>
</dbReference>
<keyword evidence="4" id="KW-0274">FAD</keyword>
<evidence type="ECO:0000256" key="1">
    <source>
        <dbReference type="ARBA" id="ARBA00001974"/>
    </source>
</evidence>
<comment type="caution">
    <text evidence="10">The sequence shown here is derived from an EMBL/GenBank/DDBJ whole genome shotgun (WGS) entry which is preliminary data.</text>
</comment>
<evidence type="ECO:0000313" key="11">
    <source>
        <dbReference type="Proteomes" id="UP000239576"/>
    </source>
</evidence>
<dbReference type="InterPro" id="IPR036188">
    <property type="entry name" value="FAD/NAD-bd_sf"/>
</dbReference>
<keyword evidence="6" id="KW-0560">Oxidoreductase</keyword>
<evidence type="ECO:0000313" key="10">
    <source>
        <dbReference type="EMBL" id="PSB32663.1"/>
    </source>
</evidence>
<comment type="similarity">
    <text evidence="2">Belongs to the NADH dehydrogenase family.</text>
</comment>
<organism evidence="10 11">
    <name type="scientific">Stenomitos frigidus ULC18</name>
    <dbReference type="NCBI Taxonomy" id="2107698"/>
    <lineage>
        <taxon>Bacteria</taxon>
        <taxon>Bacillati</taxon>
        <taxon>Cyanobacteriota</taxon>
        <taxon>Cyanophyceae</taxon>
        <taxon>Leptolyngbyales</taxon>
        <taxon>Leptolyngbyaceae</taxon>
        <taxon>Stenomitos</taxon>
    </lineage>
</organism>
<dbReference type="OrthoDB" id="9781621at2"/>
<keyword evidence="5" id="KW-0521">NADP</keyword>
<keyword evidence="11" id="KW-1185">Reference proteome</keyword>
<dbReference type="PANTHER" id="PTHR42913">
    <property type="entry name" value="APOPTOSIS-INDUCING FACTOR 1"/>
    <property type="match status" value="1"/>
</dbReference>
<proteinExistence type="inferred from homology"/>
<evidence type="ECO:0000259" key="9">
    <source>
        <dbReference type="Pfam" id="PF07992"/>
    </source>
</evidence>
<evidence type="ECO:0000256" key="4">
    <source>
        <dbReference type="ARBA" id="ARBA00022827"/>
    </source>
</evidence>
<dbReference type="Gene3D" id="3.50.50.100">
    <property type="match status" value="1"/>
</dbReference>
<dbReference type="GO" id="GO:0003955">
    <property type="term" value="F:NAD(P)H dehydrogenase (quinone) activity"/>
    <property type="evidence" value="ECO:0007669"/>
    <property type="project" value="TreeGrafter"/>
</dbReference>
<dbReference type="RefSeq" id="WP_106255270.1">
    <property type="nucleotide sequence ID" value="NZ_CAWNSW010000014.1"/>
</dbReference>
<dbReference type="InterPro" id="IPR051169">
    <property type="entry name" value="NADH-Q_oxidoreductase"/>
</dbReference>
<reference evidence="10 11" key="2">
    <citation type="submission" date="2018-03" db="EMBL/GenBank/DDBJ databases">
        <title>The ancient ancestry and fast evolution of plastids.</title>
        <authorList>
            <person name="Moore K.R."/>
            <person name="Magnabosco C."/>
            <person name="Momper L."/>
            <person name="Gold D.A."/>
            <person name="Bosak T."/>
            <person name="Fournier G.P."/>
        </authorList>
    </citation>
    <scope>NUCLEOTIDE SEQUENCE [LARGE SCALE GENOMIC DNA]</scope>
    <source>
        <strain evidence="10 11">ULC18</strain>
    </source>
</reference>
<dbReference type="AlphaFoldDB" id="A0A2T1EIY6"/>
<name>A0A2T1EIY6_9CYAN</name>
<keyword evidence="3" id="KW-0285">Flavoprotein</keyword>
<evidence type="ECO:0000256" key="5">
    <source>
        <dbReference type="ARBA" id="ARBA00022857"/>
    </source>
</evidence>